<reference evidence="2 4" key="2">
    <citation type="journal article" date="2016" name="Front. Microbiol.">
        <title>Industrial Acetogenic Biocatalysts: A Comparative Metabolic and Genomic Analysis.</title>
        <authorList>
            <person name="Bengelsdorf F."/>
            <person name="Poehlein A."/>
            <person name="Sonja S."/>
            <person name="Erz C."/>
            <person name="Hummel T."/>
            <person name="Hoffmeister S."/>
            <person name="Daniel R."/>
            <person name="Durre P."/>
        </authorList>
    </citation>
    <scope>NUCLEOTIDE SEQUENCE [LARGE SCALE GENOMIC DNA]</scope>
    <source>
        <strain evidence="2 4">PTA-10522</strain>
    </source>
</reference>
<protein>
    <recommendedName>
        <fullName evidence="5">SGNH hydrolase-type esterase domain-containing protein</fullName>
    </recommendedName>
</protein>
<sequence length="34" mass="4046">MDEEGNLKEEFSIEGIHMWPNGYSVILENMKKYL</sequence>
<evidence type="ECO:0000313" key="4">
    <source>
        <dbReference type="Proteomes" id="UP000093694"/>
    </source>
</evidence>
<dbReference type="EMBL" id="LITQ01000017">
    <property type="protein sequence ID" value="OAA92783.1"/>
    <property type="molecule type" value="Genomic_DNA"/>
</dbReference>
<dbReference type="Proteomes" id="UP000077384">
    <property type="component" value="Unassembled WGS sequence"/>
</dbReference>
<dbReference type="AlphaFoldDB" id="A0A166SUA7"/>
<dbReference type="EMBL" id="LROR01000061">
    <property type="protein sequence ID" value="OBR92172.1"/>
    <property type="molecule type" value="Genomic_DNA"/>
</dbReference>
<gene>
    <name evidence="2" type="ORF">CLCOS_31670</name>
    <name evidence="1" type="ORF">WX73_00667</name>
</gene>
<organism evidence="1 3">
    <name type="scientific">Clostridium coskatii</name>
    <dbReference type="NCBI Taxonomy" id="1705578"/>
    <lineage>
        <taxon>Bacteria</taxon>
        <taxon>Bacillati</taxon>
        <taxon>Bacillota</taxon>
        <taxon>Clostridia</taxon>
        <taxon>Eubacteriales</taxon>
        <taxon>Clostridiaceae</taxon>
        <taxon>Clostridium</taxon>
    </lineage>
</organism>
<evidence type="ECO:0000313" key="3">
    <source>
        <dbReference type="Proteomes" id="UP000077384"/>
    </source>
</evidence>
<name>A0A166SUA7_9CLOT</name>
<accession>A0A166SUA7</accession>
<comment type="caution">
    <text evidence="1">The sequence shown here is derived from an EMBL/GenBank/DDBJ whole genome shotgun (WGS) entry which is preliminary data.</text>
</comment>
<proteinExistence type="predicted"/>
<dbReference type="PATRIC" id="fig|1705578.3.peg.1052"/>
<keyword evidence="4" id="KW-1185">Reference proteome</keyword>
<evidence type="ECO:0008006" key="5">
    <source>
        <dbReference type="Google" id="ProtNLM"/>
    </source>
</evidence>
<dbReference type="Proteomes" id="UP000093694">
    <property type="component" value="Unassembled WGS sequence"/>
</dbReference>
<evidence type="ECO:0000313" key="1">
    <source>
        <dbReference type="EMBL" id="OAA92783.1"/>
    </source>
</evidence>
<reference evidence="1 3" key="1">
    <citation type="journal article" date="2015" name="Biotechnol. Bioeng.">
        <title>Genome sequence and phenotypic characterization of Caulobacter segnis.</title>
        <authorList>
            <person name="Patel S."/>
            <person name="Fletcher B."/>
            <person name="Scott D.C."/>
            <person name="Ely B."/>
        </authorList>
    </citation>
    <scope>NUCLEOTIDE SEQUENCE [LARGE SCALE GENOMIC DNA]</scope>
    <source>
        <strain evidence="1 3">PS02</strain>
    </source>
</reference>
<evidence type="ECO:0000313" key="2">
    <source>
        <dbReference type="EMBL" id="OBR92172.1"/>
    </source>
</evidence>